<gene>
    <name evidence="1" type="ORF">CEPIT_LOCUS33224</name>
</gene>
<reference evidence="1" key="1">
    <citation type="submission" date="2022-07" db="EMBL/GenBank/DDBJ databases">
        <authorList>
            <person name="Macas J."/>
            <person name="Novak P."/>
            <person name="Neumann P."/>
        </authorList>
    </citation>
    <scope>NUCLEOTIDE SEQUENCE</scope>
</reference>
<protein>
    <submittedName>
        <fullName evidence="1">Uncharacterized protein</fullName>
    </submittedName>
</protein>
<comment type="caution">
    <text evidence="1">The sequence shown here is derived from an EMBL/GenBank/DDBJ whole genome shotgun (WGS) entry which is preliminary data.</text>
</comment>
<keyword evidence="2" id="KW-1185">Reference proteome</keyword>
<dbReference type="EMBL" id="CAMAPF010000978">
    <property type="protein sequence ID" value="CAH9133799.1"/>
    <property type="molecule type" value="Genomic_DNA"/>
</dbReference>
<accession>A0AAV0FE53</accession>
<proteinExistence type="predicted"/>
<feature type="non-terminal residue" evidence="1">
    <location>
        <position position="147"/>
    </location>
</feature>
<sequence>MTIFNMLKHKCLPKAVIVLPFPSGKRLSSWVICRLYAANRWMSPSVKSNKSMHIQVSSPHDRAMKYIALGRKMSIYSFKLLTHTNTFLNYINHLSLFLFEILVSACITTRILTFCDKLFATDIENGRNMCTDSDCILFGLGSIKVVP</sequence>
<organism evidence="1 2">
    <name type="scientific">Cuscuta epithymum</name>
    <dbReference type="NCBI Taxonomy" id="186058"/>
    <lineage>
        <taxon>Eukaryota</taxon>
        <taxon>Viridiplantae</taxon>
        <taxon>Streptophyta</taxon>
        <taxon>Embryophyta</taxon>
        <taxon>Tracheophyta</taxon>
        <taxon>Spermatophyta</taxon>
        <taxon>Magnoliopsida</taxon>
        <taxon>eudicotyledons</taxon>
        <taxon>Gunneridae</taxon>
        <taxon>Pentapetalae</taxon>
        <taxon>asterids</taxon>
        <taxon>lamiids</taxon>
        <taxon>Solanales</taxon>
        <taxon>Convolvulaceae</taxon>
        <taxon>Cuscuteae</taxon>
        <taxon>Cuscuta</taxon>
        <taxon>Cuscuta subgen. Cuscuta</taxon>
    </lineage>
</organism>
<evidence type="ECO:0000313" key="2">
    <source>
        <dbReference type="Proteomes" id="UP001152523"/>
    </source>
</evidence>
<dbReference type="AlphaFoldDB" id="A0AAV0FE53"/>
<dbReference type="Proteomes" id="UP001152523">
    <property type="component" value="Unassembled WGS sequence"/>
</dbReference>
<evidence type="ECO:0000313" key="1">
    <source>
        <dbReference type="EMBL" id="CAH9133799.1"/>
    </source>
</evidence>
<name>A0AAV0FE53_9ASTE</name>